<accession>A0A8S5SFG3</accession>
<dbReference type="SMART" id="SM00458">
    <property type="entry name" value="RICIN"/>
    <property type="match status" value="1"/>
</dbReference>
<feature type="domain" description="Ricin B lectin" evidence="1">
    <location>
        <begin position="176"/>
        <end position="316"/>
    </location>
</feature>
<dbReference type="Pfam" id="PF14200">
    <property type="entry name" value="RicinB_lectin_2"/>
    <property type="match status" value="1"/>
</dbReference>
<dbReference type="InterPro" id="IPR035992">
    <property type="entry name" value="Ricin_B-like_lectins"/>
</dbReference>
<dbReference type="CDD" id="cd00161">
    <property type="entry name" value="beta-trefoil_Ricin-like"/>
    <property type="match status" value="1"/>
</dbReference>
<protein>
    <submittedName>
        <fullName evidence="2">Ricin-type beta-trefoil lectin domain-like</fullName>
    </submittedName>
</protein>
<dbReference type="SUPFAM" id="SSF50370">
    <property type="entry name" value="Ricin B-like lectins"/>
    <property type="match status" value="1"/>
</dbReference>
<organism evidence="2">
    <name type="scientific">Myoviridae sp. ct8mY9</name>
    <dbReference type="NCBI Taxonomy" id="2827664"/>
    <lineage>
        <taxon>Viruses</taxon>
        <taxon>Duplodnaviria</taxon>
        <taxon>Heunggongvirae</taxon>
        <taxon>Uroviricota</taxon>
        <taxon>Caudoviricetes</taxon>
    </lineage>
</organism>
<sequence length="565" mass="65626">MARIVTVKFNNKSYNATYNETTDEYEVELTAPDVGGIYNAQISCADEDATNTTDIDIRVLKQEQIKITTDDTYMYIFDYKDFSVKDIVELSNYEINIDEETNANTTVNVLKKTTAKSNDIVMIKENAEIKYWGIIQEIQNENGSKLYQYIIKYITNMFNQNVILNQNIVNTNDIKEGYYRIHSKLNYNFVFDVLNDSQEVGANLQVYEINNSNAQKFKITKNKNGTYAIANIKSGLLVDVVGGIFENGRNVYMWEDNNGPAQEWRFIKKTENTYAIYLTTNTNFVIDLQDAKAENGGNVEIWEYVEGSQQELWLLEKLDEEIIRYNGIEDYIAEQINKNFINNEDVLMNRDYLEIRVKTHTKLDVSVSTIVDVQNDIYNLHTFMTNCTQNYNITYNVFLENKKLIIEIENKEIKKELIDVNAQPISNYTEVFETDVVSKVIVITKDGSRYILYLKTDRTTTEDMLDENRAEGKTEVVYAENIEDAKQKALDTFKGNAYNHNVTFDYYDREIKVGTPITIKTKESLIYNTYISAVNKQKGSKFYKYTCGNIRIGFIDKLKKERKNR</sequence>
<name>A0A8S5SFG3_9CAUD</name>
<evidence type="ECO:0000313" key="2">
    <source>
        <dbReference type="EMBL" id="DAF49362.1"/>
    </source>
</evidence>
<proteinExistence type="predicted"/>
<dbReference type="Gene3D" id="2.80.10.50">
    <property type="match status" value="1"/>
</dbReference>
<reference evidence="2" key="1">
    <citation type="journal article" date="2021" name="Proc. Natl. Acad. Sci. U.S.A.">
        <title>A Catalog of Tens of Thousands of Viruses from Human Metagenomes Reveals Hidden Associations with Chronic Diseases.</title>
        <authorList>
            <person name="Tisza M.J."/>
            <person name="Buck C.B."/>
        </authorList>
    </citation>
    <scope>NUCLEOTIDE SEQUENCE</scope>
    <source>
        <strain evidence="2">Ct8mY9</strain>
    </source>
</reference>
<dbReference type="PROSITE" id="PS50231">
    <property type="entry name" value="RICIN_B_LECTIN"/>
    <property type="match status" value="1"/>
</dbReference>
<evidence type="ECO:0000259" key="1">
    <source>
        <dbReference type="SMART" id="SM00458"/>
    </source>
</evidence>
<dbReference type="InterPro" id="IPR000772">
    <property type="entry name" value="Ricin_B_lectin"/>
</dbReference>
<dbReference type="EMBL" id="BK032581">
    <property type="protein sequence ID" value="DAF49362.1"/>
    <property type="molecule type" value="Genomic_DNA"/>
</dbReference>